<dbReference type="PROSITE" id="PS51292">
    <property type="entry name" value="ZF_RING_CH"/>
    <property type="match status" value="1"/>
</dbReference>
<keyword evidence="9 10" id="KW-0472">Membrane</keyword>
<dbReference type="EMBL" id="JARBJD010000122">
    <property type="protein sequence ID" value="KAK2951192.1"/>
    <property type="molecule type" value="Genomic_DNA"/>
</dbReference>
<evidence type="ECO:0000313" key="13">
    <source>
        <dbReference type="Proteomes" id="UP001281761"/>
    </source>
</evidence>
<dbReference type="SUPFAM" id="SSF57850">
    <property type="entry name" value="RING/U-box"/>
    <property type="match status" value="1"/>
</dbReference>
<sequence length="172" mass="20211">MAEDQAPVCKICLMGDEESPLYRPCQCAGSIGYVHMECLSEWLQSNRNNKENWLECEICHTDYQVDHKLQPICRWHRYKPKQYDIPALIFSTVAILILLSAVGYAVPLLIYYWFLEEQATVMTVFTLINTILIWILCLMIMAKLCGFHTRRFKMWANQNNTYVPRRGVPRTR</sequence>
<evidence type="ECO:0000256" key="7">
    <source>
        <dbReference type="ARBA" id="ARBA00022833"/>
    </source>
</evidence>
<proteinExistence type="predicted"/>
<evidence type="ECO:0000256" key="1">
    <source>
        <dbReference type="ARBA" id="ARBA00004141"/>
    </source>
</evidence>
<evidence type="ECO:0000259" key="11">
    <source>
        <dbReference type="PROSITE" id="PS51292"/>
    </source>
</evidence>
<dbReference type="Proteomes" id="UP001281761">
    <property type="component" value="Unassembled WGS sequence"/>
</dbReference>
<keyword evidence="4" id="KW-0479">Metal-binding</keyword>
<dbReference type="SMART" id="SM00744">
    <property type="entry name" value="RINGv"/>
    <property type="match status" value="1"/>
</dbReference>
<evidence type="ECO:0000256" key="3">
    <source>
        <dbReference type="ARBA" id="ARBA00022692"/>
    </source>
</evidence>
<comment type="caution">
    <text evidence="12">The sequence shown here is derived from an EMBL/GenBank/DDBJ whole genome shotgun (WGS) entry which is preliminary data.</text>
</comment>
<evidence type="ECO:0000256" key="10">
    <source>
        <dbReference type="SAM" id="Phobius"/>
    </source>
</evidence>
<dbReference type="InterPro" id="IPR011016">
    <property type="entry name" value="Znf_RING-CH"/>
</dbReference>
<dbReference type="Gene3D" id="3.30.40.10">
    <property type="entry name" value="Zinc/RING finger domain, C3HC4 (zinc finger)"/>
    <property type="match status" value="1"/>
</dbReference>
<dbReference type="PANTHER" id="PTHR46065">
    <property type="entry name" value="E3 UBIQUITIN-PROTEIN LIGASE MARCH 2/3 FAMILY MEMBER"/>
    <property type="match status" value="1"/>
</dbReference>
<keyword evidence="5" id="KW-0863">Zinc-finger</keyword>
<keyword evidence="2" id="KW-0808">Transferase</keyword>
<evidence type="ECO:0000256" key="6">
    <source>
        <dbReference type="ARBA" id="ARBA00022786"/>
    </source>
</evidence>
<organism evidence="12 13">
    <name type="scientific">Blattamonas nauphoetae</name>
    <dbReference type="NCBI Taxonomy" id="2049346"/>
    <lineage>
        <taxon>Eukaryota</taxon>
        <taxon>Metamonada</taxon>
        <taxon>Preaxostyla</taxon>
        <taxon>Oxymonadida</taxon>
        <taxon>Blattamonas</taxon>
    </lineage>
</organism>
<evidence type="ECO:0000313" key="12">
    <source>
        <dbReference type="EMBL" id="KAK2951192.1"/>
    </source>
</evidence>
<dbReference type="PANTHER" id="PTHR46065:SF3">
    <property type="entry name" value="FI20425P1"/>
    <property type="match status" value="1"/>
</dbReference>
<name>A0ABQ9XKR5_9EUKA</name>
<accession>A0ABQ9XKR5</accession>
<dbReference type="InterPro" id="IPR013083">
    <property type="entry name" value="Znf_RING/FYVE/PHD"/>
</dbReference>
<keyword evidence="7" id="KW-0862">Zinc</keyword>
<feature type="domain" description="RING-CH-type" evidence="11">
    <location>
        <begin position="1"/>
        <end position="66"/>
    </location>
</feature>
<evidence type="ECO:0000256" key="2">
    <source>
        <dbReference type="ARBA" id="ARBA00022679"/>
    </source>
</evidence>
<dbReference type="Pfam" id="PF12906">
    <property type="entry name" value="RINGv"/>
    <property type="match status" value="1"/>
</dbReference>
<keyword evidence="13" id="KW-1185">Reference proteome</keyword>
<comment type="subcellular location">
    <subcellularLocation>
        <location evidence="1">Membrane</location>
        <topology evidence="1">Multi-pass membrane protein</topology>
    </subcellularLocation>
</comment>
<evidence type="ECO:0000256" key="5">
    <source>
        <dbReference type="ARBA" id="ARBA00022771"/>
    </source>
</evidence>
<evidence type="ECO:0000256" key="4">
    <source>
        <dbReference type="ARBA" id="ARBA00022723"/>
    </source>
</evidence>
<gene>
    <name evidence="12" type="ORF">BLNAU_13808</name>
</gene>
<protein>
    <recommendedName>
        <fullName evidence="11">RING-CH-type domain-containing protein</fullName>
    </recommendedName>
</protein>
<keyword evidence="8 10" id="KW-1133">Transmembrane helix</keyword>
<feature type="transmembrane region" description="Helical" evidence="10">
    <location>
        <begin position="87"/>
        <end position="114"/>
    </location>
</feature>
<evidence type="ECO:0000256" key="8">
    <source>
        <dbReference type="ARBA" id="ARBA00022989"/>
    </source>
</evidence>
<feature type="transmembrane region" description="Helical" evidence="10">
    <location>
        <begin position="120"/>
        <end position="144"/>
    </location>
</feature>
<reference evidence="12 13" key="1">
    <citation type="journal article" date="2022" name="bioRxiv">
        <title>Genomics of Preaxostyla Flagellates Illuminates Evolutionary Transitions and the Path Towards Mitochondrial Loss.</title>
        <authorList>
            <person name="Novak L.V.F."/>
            <person name="Treitli S.C."/>
            <person name="Pyrih J."/>
            <person name="Halakuc P."/>
            <person name="Pipaliya S.V."/>
            <person name="Vacek V."/>
            <person name="Brzon O."/>
            <person name="Soukal P."/>
            <person name="Eme L."/>
            <person name="Dacks J.B."/>
            <person name="Karnkowska A."/>
            <person name="Elias M."/>
            <person name="Hampl V."/>
        </authorList>
    </citation>
    <scope>NUCLEOTIDE SEQUENCE [LARGE SCALE GENOMIC DNA]</scope>
    <source>
        <strain evidence="12">NAU3</strain>
        <tissue evidence="12">Gut</tissue>
    </source>
</reference>
<keyword evidence="3 10" id="KW-0812">Transmembrane</keyword>
<evidence type="ECO:0000256" key="9">
    <source>
        <dbReference type="ARBA" id="ARBA00023136"/>
    </source>
</evidence>
<keyword evidence="6" id="KW-0833">Ubl conjugation pathway</keyword>